<dbReference type="InterPro" id="IPR038919">
    <property type="entry name" value="STB2/STB2"/>
</dbReference>
<feature type="domain" description="STB6-like N-terminal" evidence="2">
    <location>
        <begin position="22"/>
        <end position="131"/>
    </location>
</feature>
<comment type="caution">
    <text evidence="3">The sequence shown here is derived from an EMBL/GenBank/DDBJ whole genome shotgun (WGS) entry which is preliminary data.</text>
</comment>
<feature type="compositionally biased region" description="Acidic residues" evidence="1">
    <location>
        <begin position="1043"/>
        <end position="1053"/>
    </location>
</feature>
<protein>
    <recommendedName>
        <fullName evidence="2">STB6-like N-terminal domain-containing protein</fullName>
    </recommendedName>
</protein>
<feature type="compositionally biased region" description="Basic and acidic residues" evidence="1">
    <location>
        <begin position="1108"/>
        <end position="1123"/>
    </location>
</feature>
<reference evidence="3 4" key="1">
    <citation type="submission" date="2019-01" db="EMBL/GenBank/DDBJ databases">
        <title>Draft genome sequence of Psathyrella aberdarensis IHI B618.</title>
        <authorList>
            <person name="Buettner E."/>
            <person name="Kellner H."/>
        </authorList>
    </citation>
    <scope>NUCLEOTIDE SEQUENCE [LARGE SCALE GENOMIC DNA]</scope>
    <source>
        <strain evidence="3 4">IHI B618</strain>
    </source>
</reference>
<organism evidence="3 4">
    <name type="scientific">Candolleomyces aberdarensis</name>
    <dbReference type="NCBI Taxonomy" id="2316362"/>
    <lineage>
        <taxon>Eukaryota</taxon>
        <taxon>Fungi</taxon>
        <taxon>Dikarya</taxon>
        <taxon>Basidiomycota</taxon>
        <taxon>Agaricomycotina</taxon>
        <taxon>Agaricomycetes</taxon>
        <taxon>Agaricomycetidae</taxon>
        <taxon>Agaricales</taxon>
        <taxon>Agaricineae</taxon>
        <taxon>Psathyrellaceae</taxon>
        <taxon>Candolleomyces</taxon>
    </lineage>
</organism>
<dbReference type="OrthoDB" id="19806at2759"/>
<feature type="compositionally biased region" description="Polar residues" evidence="1">
    <location>
        <begin position="834"/>
        <end position="856"/>
    </location>
</feature>
<feature type="region of interest" description="Disordered" evidence="1">
    <location>
        <begin position="1354"/>
        <end position="1380"/>
    </location>
</feature>
<evidence type="ECO:0000259" key="2">
    <source>
        <dbReference type="Pfam" id="PF25995"/>
    </source>
</evidence>
<dbReference type="GO" id="GO:0070822">
    <property type="term" value="C:Sin3-type complex"/>
    <property type="evidence" value="ECO:0007669"/>
    <property type="project" value="TreeGrafter"/>
</dbReference>
<feature type="compositionally biased region" description="Basic and acidic residues" evidence="1">
    <location>
        <begin position="1510"/>
        <end position="1522"/>
    </location>
</feature>
<feature type="region of interest" description="Disordered" evidence="1">
    <location>
        <begin position="889"/>
        <end position="922"/>
    </location>
</feature>
<dbReference type="Proteomes" id="UP000290288">
    <property type="component" value="Unassembled WGS sequence"/>
</dbReference>
<sequence>MVPSILLPVTRNLWFDAVPNGDLQVAEYQMYAVEKWIVDRSRPIQVLLVYTGDPSHSITLSSYDPTSQDEYDKALHQLRRDGARPKQTPHGVLMATSLAHFRSDYTIVKIPDGDYRAVKDHLYANINLLRMGCSGRSALALEEPTEATKDRFLSAYHLHIPTTTVKSSEHLPSVKKGKDRVLFTATVLELVKLIQAALAIFACYGSLSPPSPAIVLDGLLCDETVEGIHKWIAEIGEPCLGLEPTERVADPSIVSALLSMVLAIRNRLAALCPSHTYASSSSAQLTSVPKDPFVYPYAFSLSLLSYLQYASTQANAAPIPTTFHTQMGPYVFSTFSPQSPPAQPASSLPVGAVLTKEIVEHIGTIYDKTKSSDNKRVRRKIKDKLDDLTSAVSGGHAGPDSEGDEPHHRSGKDKRSTLSDSEAPHLHIISATPTSSLGTTSGNRVLGGIGTLLMPGSTSLSTSLTTSPGASGGAGSITEPIINLSTFLSIALSKETGVSSGRRGANLKRIRGSVGGGTTATSAAAGEHSIRMGVGKSLGVGKGLGKSKRQRDTVDLGSFYHGGFSGAVAMAGAPSVSASGSNADVKAGGVAVAPTLSAEKEREKDKEVVVAGSVKALWGGRVMDLVKMREWCEEVAQSHHLGSSVLILPSSAAGSQRAVSGSTVNSQQSTPLKDKGKKAKDKHKPSPSGLLNIHSDVDLKSDAGRSTEGEESESVYPSASNTPLLVSPEMLVTGSNPIASASFGSLLSGRVKGKLGHWAGGLGRRKGQSVDFSVSAGASPPSLHLNTHGSIGGGSSVPSSIRTSPVVTRRAPIGGPEGVGSSLSKASGSKRGTLASSNGASTQPMTRENTSSGPQSPTLPPMVYSNDGVGGVQSEEDEIFDVDVLSSGQISPLSDHRSNNPFISSRSKSAQRHLSLTLPPSQQDRNYLSVSTINEKLSRLSELQRLGDNANAKRSTPSLNPGRRLFLYSQANSASNINTSDLTGNEDVGGGAKPDSDALRPPLRRPSWSDPMSARHILGSASASNRDSLDFANLGGGGKSDNENDNENEDVVDDWDKERMGRLGGPFAGGGLGAGESEAEMMSDSYVSRPLRPSLRTRRTEYPGSRFNTKDGDGNNSSKERREREKKRFHSLLSIVDQDGNHFLEEPLGSWDPAGGQLYSYDPDELEGLYPYDEDMEFTGAGPGFDINDVEWVRRRRRRRGTRFWYDPMRRRSFHDLDDFYEMPPSKADWMRVDVEMCGQVLVMLRREEHLRNVVESLGILNTSLSATNTLLRQEYESHLTTLSQLSARTKILADIDLQSTRTDNLSQQANVLRYEAEQFHVPSLYHAASLSRQKVLDMRHKVFGVHKVFDASETQGDSSSKKKKGKKVTGSGRVLPQGVRGAHGKFNRLQQRLDGREVVVDWLGRTESDVEEEERLARHGLSQAGQDADAHQRAFGHSTDSEDEQHFAETEDGSLPKPGQEMEDGENVVEHSSIRPMWLLKFFMGWGAMWTARTAAAATVNTRLSSPDPPEKDGHMGTSERHRPRRSDDDETMVDEDESRKDR</sequence>
<gene>
    <name evidence="3" type="ORF">EST38_g606</name>
</gene>
<dbReference type="PANTHER" id="PTHR31011">
    <property type="entry name" value="PROTEIN STB2-RELATED"/>
    <property type="match status" value="1"/>
</dbReference>
<name>A0A4V1Q5D9_9AGAR</name>
<dbReference type="PANTHER" id="PTHR31011:SF2">
    <property type="entry name" value="PROTEIN STB2-RELATED"/>
    <property type="match status" value="1"/>
</dbReference>
<feature type="region of interest" description="Disordered" evidence="1">
    <location>
        <begin position="385"/>
        <end position="423"/>
    </location>
</feature>
<dbReference type="InterPro" id="IPR059025">
    <property type="entry name" value="STB6_N"/>
</dbReference>
<feature type="region of interest" description="Disordered" evidence="1">
    <location>
        <begin position="1026"/>
        <end position="1126"/>
    </location>
</feature>
<evidence type="ECO:0000313" key="3">
    <source>
        <dbReference type="EMBL" id="RXW25248.1"/>
    </source>
</evidence>
<evidence type="ECO:0000313" key="4">
    <source>
        <dbReference type="Proteomes" id="UP000290288"/>
    </source>
</evidence>
<feature type="region of interest" description="Disordered" evidence="1">
    <location>
        <begin position="787"/>
        <end position="862"/>
    </location>
</feature>
<dbReference type="Pfam" id="PF25995">
    <property type="entry name" value="STB6_N"/>
    <property type="match status" value="1"/>
</dbReference>
<feature type="compositionally biased region" description="Polar residues" evidence="1">
    <location>
        <begin position="899"/>
        <end position="922"/>
    </location>
</feature>
<feature type="compositionally biased region" description="Gly residues" evidence="1">
    <location>
        <begin position="1062"/>
        <end position="1074"/>
    </location>
</feature>
<feature type="compositionally biased region" description="Polar residues" evidence="1">
    <location>
        <begin position="658"/>
        <end position="671"/>
    </location>
</feature>
<accession>A0A4V1Q5D9</accession>
<feature type="compositionally biased region" description="Basic and acidic residues" evidence="1">
    <location>
        <begin position="404"/>
        <end position="423"/>
    </location>
</feature>
<dbReference type="STRING" id="2316362.A0A4V1Q5D9"/>
<dbReference type="EMBL" id="SDEE01000007">
    <property type="protein sequence ID" value="RXW25248.1"/>
    <property type="molecule type" value="Genomic_DNA"/>
</dbReference>
<feature type="region of interest" description="Disordered" evidence="1">
    <location>
        <begin position="658"/>
        <end position="721"/>
    </location>
</feature>
<feature type="compositionally biased region" description="Basic residues" evidence="1">
    <location>
        <begin position="675"/>
        <end position="685"/>
    </location>
</feature>
<feature type="region of interest" description="Disordered" evidence="1">
    <location>
        <begin position="975"/>
        <end position="1013"/>
    </location>
</feature>
<evidence type="ECO:0000256" key="1">
    <source>
        <dbReference type="SAM" id="MobiDB-lite"/>
    </source>
</evidence>
<keyword evidence="4" id="KW-1185">Reference proteome</keyword>
<feature type="region of interest" description="Disordered" evidence="1">
    <location>
        <begin position="1410"/>
        <end position="1470"/>
    </location>
</feature>
<proteinExistence type="predicted"/>
<feature type="compositionally biased region" description="Basic and acidic residues" evidence="1">
    <location>
        <begin position="695"/>
        <end position="708"/>
    </location>
</feature>
<feature type="region of interest" description="Disordered" evidence="1">
    <location>
        <begin position="1502"/>
        <end position="1544"/>
    </location>
</feature>